<evidence type="ECO:0000256" key="2">
    <source>
        <dbReference type="ARBA" id="ARBA00022525"/>
    </source>
</evidence>
<evidence type="ECO:0000256" key="3">
    <source>
        <dbReference type="ARBA" id="ARBA00022729"/>
    </source>
</evidence>
<comment type="similarity">
    <text evidence="1">Belongs to the serine-aspartate repeat-containing protein (SDr) family.</text>
</comment>
<dbReference type="InterPro" id="IPR008969">
    <property type="entry name" value="CarboxyPept-like_regulatory"/>
</dbReference>
<dbReference type="InterPro" id="IPR013784">
    <property type="entry name" value="Carb-bd-like_fold"/>
</dbReference>
<dbReference type="SUPFAM" id="SSF49464">
    <property type="entry name" value="Carboxypeptidase regulatory domain-like"/>
    <property type="match status" value="6"/>
</dbReference>
<dbReference type="PANTHER" id="PTHR36108:SF13">
    <property type="entry name" value="COLOSSIN-B-RELATED"/>
    <property type="match status" value="1"/>
</dbReference>
<dbReference type="Gene3D" id="2.60.40.1120">
    <property type="entry name" value="Carboxypeptidase-like, regulatory domain"/>
    <property type="match status" value="4"/>
</dbReference>
<evidence type="ECO:0000313" key="5">
    <source>
        <dbReference type="Proteomes" id="UP000011682"/>
    </source>
</evidence>
<evidence type="ECO:0008006" key="6">
    <source>
        <dbReference type="Google" id="ProtNLM"/>
    </source>
</evidence>
<dbReference type="eggNOG" id="COG4932">
    <property type="taxonomic scope" value="Bacteria"/>
</dbReference>
<dbReference type="PANTHER" id="PTHR36108">
    <property type="entry name" value="COLOSSIN-B-RELATED"/>
    <property type="match status" value="1"/>
</dbReference>
<protein>
    <recommendedName>
        <fullName evidence="6">Carboxypeptidase regulatory-like domain-containing protein</fullName>
    </recommendedName>
</protein>
<dbReference type="Proteomes" id="UP000011682">
    <property type="component" value="Unassembled WGS sequence"/>
</dbReference>
<gene>
    <name evidence="4" type="ORF">D187_007053</name>
</gene>
<dbReference type="GO" id="GO:0030246">
    <property type="term" value="F:carbohydrate binding"/>
    <property type="evidence" value="ECO:0007669"/>
    <property type="project" value="InterPro"/>
</dbReference>
<name>S9Q7J1_CYSF2</name>
<keyword evidence="5" id="KW-1185">Reference proteome</keyword>
<proteinExistence type="inferred from homology"/>
<dbReference type="SUPFAM" id="SSF49452">
    <property type="entry name" value="Starch-binding domain-like"/>
    <property type="match status" value="1"/>
</dbReference>
<reference evidence="4" key="1">
    <citation type="submission" date="2013-05" db="EMBL/GenBank/DDBJ databases">
        <title>Genome assembly of Cystobacter fuscus DSM 2262.</title>
        <authorList>
            <person name="Sharma G."/>
            <person name="Khatri I."/>
            <person name="Kaur C."/>
            <person name="Mayilraj S."/>
            <person name="Subramanian S."/>
        </authorList>
    </citation>
    <scope>NUCLEOTIDE SEQUENCE [LARGE SCALE GENOMIC DNA]</scope>
    <source>
        <strain evidence="4">DSM 2262</strain>
    </source>
</reference>
<organism evidence="4 5">
    <name type="scientific">Cystobacter fuscus (strain ATCC 25194 / DSM 2262 / NBRC 100088 / M29)</name>
    <dbReference type="NCBI Taxonomy" id="1242864"/>
    <lineage>
        <taxon>Bacteria</taxon>
        <taxon>Pseudomonadati</taxon>
        <taxon>Myxococcota</taxon>
        <taxon>Myxococcia</taxon>
        <taxon>Myxococcales</taxon>
        <taxon>Cystobacterineae</taxon>
        <taxon>Archangiaceae</taxon>
        <taxon>Cystobacter</taxon>
    </lineage>
</organism>
<comment type="caution">
    <text evidence="4">The sequence shown here is derived from an EMBL/GenBank/DDBJ whole genome shotgun (WGS) entry which is preliminary data.</text>
</comment>
<dbReference type="EMBL" id="ANAH02000064">
    <property type="protein sequence ID" value="EPX57299.1"/>
    <property type="molecule type" value="Genomic_DNA"/>
</dbReference>
<evidence type="ECO:0000256" key="1">
    <source>
        <dbReference type="ARBA" id="ARBA00007257"/>
    </source>
</evidence>
<sequence>MNVPAPSAHTMRKWLVIGLAFAMLSVAVAVLWPRSGVPASTGNAGAPAIRALPEFEPVEVSSGASEGLTLTGRVLDPSGRPVPDAEVSLAASAQKTLTSVRCDECGQALLACPARESGIHAWAFFEQARGFLQARASTRTDAQGRFRFDHLVGVSFSVWARAGGFGAALRERAAPGEPVDLYLSSPRSIGGQVVDDAGRGMPGARVYAVSRKVPVPSEAVTGPDGSFTLSGLGEGPFYVVASAQGFLPSVEHQVEAGPRPVRLRLEPSRTLEVHVTHQGRPVEATVRLRADHLAREARAERGVVRFEDLYPDSLVVSAEAGALGAEPRTLTLSERLTQVTLELEEAGTLLVTVVDEAGQPVPSPTLMLRTSRGPLPIHTQKPQTGALVQFGPLAVGDYVLEGKAPGYQDAQLPARVKPGETTLELEMSRATLISGQVLDQYGRPAPNVSVLVQPTGDAVLADEEGHFSAPVPTPGLYELHAHHSEWGGGQVKATAPAEGVKLELEPRASLEVTVTSEGRRVEGADVMLWVESEGIFRSDSTSGSDGVVPMRGLPSGTYALVATHPDYLPSPRQSVVVEDGQTQRVTVSLEPGAVLRGEVVDTQGAPIAGATVSVLPRASEAVTTDAQGQFEMRALNPGRPYLVEARHPAYDQRERAQGSAGGEPVRLVMQARALFRGRVVAEDGEPVRHFQLEEHEVTSADGRFEVALSVVEERVIVSLEAPGFVPLTVDKPAQPNDLGDLVLQRAAQVTGRVRDEGGGPVADAVVGCDACDDSVMTGPDGSFTLASPSFVRKFNVSARKGRLSASAPFSTEERRPLELVLKRATRLSGTVYQANGTPAAGLQVKAINTERSEPLSIVTGPDGRYSVDVAPGNYRFMTGSEHDFSGQTVLLIQVGEGEQQVNFGPAPGTSPLTVVLQPGRGRVLWVVAGDMRGVTRPQQELNRVPYGQVIFQPTGERVLLQGLAPGRYTVIWASLHTEGEPPVVRTVDLPSSSEVVLTP</sequence>
<keyword evidence="2" id="KW-0964">Secreted</keyword>
<evidence type="ECO:0000313" key="4">
    <source>
        <dbReference type="EMBL" id="EPX57299.1"/>
    </source>
</evidence>
<keyword evidence="3" id="KW-0732">Signal</keyword>
<dbReference type="Pfam" id="PF13620">
    <property type="entry name" value="CarboxypepD_reg"/>
    <property type="match status" value="4"/>
</dbReference>
<dbReference type="AlphaFoldDB" id="S9Q7J1"/>
<accession>S9Q7J1</accession>